<dbReference type="InterPro" id="IPR043128">
    <property type="entry name" value="Rev_trsase/Diguanyl_cyclase"/>
</dbReference>
<dbReference type="Pfam" id="PF00072">
    <property type="entry name" value="Response_reg"/>
    <property type="match status" value="1"/>
</dbReference>
<dbReference type="InterPro" id="IPR000160">
    <property type="entry name" value="GGDEF_dom"/>
</dbReference>
<dbReference type="SMART" id="SM00448">
    <property type="entry name" value="REC"/>
    <property type="match status" value="1"/>
</dbReference>
<dbReference type="Proteomes" id="UP000218899">
    <property type="component" value="Chromosome"/>
</dbReference>
<dbReference type="PROSITE" id="PS50883">
    <property type="entry name" value="EAL"/>
    <property type="match status" value="1"/>
</dbReference>
<feature type="domain" description="Response regulatory" evidence="2">
    <location>
        <begin position="1"/>
        <end position="112"/>
    </location>
</feature>
<evidence type="ECO:0000259" key="3">
    <source>
        <dbReference type="PROSITE" id="PS50883"/>
    </source>
</evidence>
<dbReference type="Pfam" id="PF00990">
    <property type="entry name" value="GGDEF"/>
    <property type="match status" value="1"/>
</dbReference>
<protein>
    <submittedName>
        <fullName evidence="5">Diguanylate cyclase</fullName>
    </submittedName>
</protein>
<feature type="domain" description="EAL" evidence="3">
    <location>
        <begin position="302"/>
        <end position="544"/>
    </location>
</feature>
<proteinExistence type="predicted"/>
<dbReference type="Gene3D" id="3.40.50.2300">
    <property type="match status" value="1"/>
</dbReference>
<dbReference type="GO" id="GO:0071111">
    <property type="term" value="F:cyclic-guanylate-specific phosphodiesterase activity"/>
    <property type="evidence" value="ECO:0007669"/>
    <property type="project" value="InterPro"/>
</dbReference>
<dbReference type="SUPFAM" id="SSF141868">
    <property type="entry name" value="EAL domain-like"/>
    <property type="match status" value="1"/>
</dbReference>
<keyword evidence="6" id="KW-1185">Reference proteome</keyword>
<dbReference type="SMART" id="SM00052">
    <property type="entry name" value="EAL"/>
    <property type="match status" value="1"/>
</dbReference>
<evidence type="ECO:0000313" key="5">
    <source>
        <dbReference type="EMBL" id="BAU48391.1"/>
    </source>
</evidence>
<dbReference type="Pfam" id="PF00563">
    <property type="entry name" value="EAL"/>
    <property type="match status" value="1"/>
</dbReference>
<dbReference type="KEGG" id="sva:SVA_1837"/>
<dbReference type="InterPro" id="IPR001633">
    <property type="entry name" value="EAL_dom"/>
</dbReference>
<dbReference type="AlphaFoldDB" id="A0A1B4VBU8"/>
<dbReference type="GO" id="GO:0000160">
    <property type="term" value="P:phosphorelay signal transduction system"/>
    <property type="evidence" value="ECO:0007669"/>
    <property type="project" value="InterPro"/>
</dbReference>
<dbReference type="InterPro" id="IPR011006">
    <property type="entry name" value="CheY-like_superfamily"/>
</dbReference>
<dbReference type="SUPFAM" id="SSF52172">
    <property type="entry name" value="CheY-like"/>
    <property type="match status" value="1"/>
</dbReference>
<evidence type="ECO:0000313" key="6">
    <source>
        <dbReference type="Proteomes" id="UP000218899"/>
    </source>
</evidence>
<dbReference type="EMBL" id="AP014936">
    <property type="protein sequence ID" value="BAU48391.1"/>
    <property type="molecule type" value="Genomic_DNA"/>
</dbReference>
<dbReference type="PANTHER" id="PTHR33121:SF79">
    <property type="entry name" value="CYCLIC DI-GMP PHOSPHODIESTERASE PDED-RELATED"/>
    <property type="match status" value="1"/>
</dbReference>
<evidence type="ECO:0000256" key="1">
    <source>
        <dbReference type="PROSITE-ProRule" id="PRU00169"/>
    </source>
</evidence>
<dbReference type="InterPro" id="IPR035919">
    <property type="entry name" value="EAL_sf"/>
</dbReference>
<dbReference type="InterPro" id="IPR050706">
    <property type="entry name" value="Cyclic-di-GMP_PDE-like"/>
</dbReference>
<dbReference type="Gene3D" id="3.20.20.450">
    <property type="entry name" value="EAL domain"/>
    <property type="match status" value="1"/>
</dbReference>
<dbReference type="CDD" id="cd01948">
    <property type="entry name" value="EAL"/>
    <property type="match status" value="1"/>
</dbReference>
<evidence type="ECO:0000259" key="4">
    <source>
        <dbReference type="PROSITE" id="PS50887"/>
    </source>
</evidence>
<dbReference type="InterPro" id="IPR029787">
    <property type="entry name" value="Nucleotide_cyclase"/>
</dbReference>
<dbReference type="InterPro" id="IPR001789">
    <property type="entry name" value="Sig_transdc_resp-reg_receiver"/>
</dbReference>
<organism evidence="5 6">
    <name type="scientific">Sulfurifustis variabilis</name>
    <dbReference type="NCBI Taxonomy" id="1675686"/>
    <lineage>
        <taxon>Bacteria</taxon>
        <taxon>Pseudomonadati</taxon>
        <taxon>Pseudomonadota</taxon>
        <taxon>Gammaproteobacteria</taxon>
        <taxon>Acidiferrobacterales</taxon>
        <taxon>Acidiferrobacteraceae</taxon>
        <taxon>Sulfurifustis</taxon>
    </lineage>
</organism>
<dbReference type="PANTHER" id="PTHR33121">
    <property type="entry name" value="CYCLIC DI-GMP PHOSPHODIESTERASE PDEF"/>
    <property type="match status" value="1"/>
</dbReference>
<evidence type="ECO:0000259" key="2">
    <source>
        <dbReference type="PROSITE" id="PS50110"/>
    </source>
</evidence>
<dbReference type="PROSITE" id="PS50110">
    <property type="entry name" value="RESPONSE_REGULATORY"/>
    <property type="match status" value="1"/>
</dbReference>
<dbReference type="SMART" id="SM00267">
    <property type="entry name" value="GGDEF"/>
    <property type="match status" value="1"/>
</dbReference>
<keyword evidence="1" id="KW-0597">Phosphoprotein</keyword>
<dbReference type="Gene3D" id="3.30.70.270">
    <property type="match status" value="1"/>
</dbReference>
<name>A0A1B4VBU8_9GAMM</name>
<sequence>MVVDDDRFVLSTLAVGLERAGYRVQAVDSGREALSALASDPPDLVVLDHQMPGFTGLDVAARIRRQADIPVLMLTASDEPGLIERAIALGVNGYFVKPIDSAQLVPSIELNLVRARRGNWAPARVPPPAGGLEGQDGGAHVRVDRRALERALGALIATSARTDGGAACVLIDIEGFDAIVQREGPLPARVLISALCDRLRAGLRQEDFFARVWEDQLFVLLPDADAGSALRAGRALLDVIQAYPIPGNRRLYGRAGVALFHGASTPGAVILHAYAALEEARAGVPGSLYLYGTDRVQPCAEGEAMESVLRNALEEGGVHVVYQPIVELRSGAVTGYEALMRVRDRHDNLLTPADFLPFAERRGLIEDLDKRVIELAVNRLVGLQVEAPDRFIAVNLSGAHFGRPELQRRIAEVVRVAGVDPARLVFEITETAALRDVRQAQHFMAELKSAGIRFALDDFGAGFGSFSYLRSLPVDYIKIDGAFVRDLARTACDRLFVTAMVDVARGLGIQTIAEHVSDEQTVTVLRAHGVDHAQGFYIGRPGPL</sequence>
<dbReference type="PROSITE" id="PS50887">
    <property type="entry name" value="GGDEF"/>
    <property type="match status" value="1"/>
</dbReference>
<feature type="modified residue" description="4-aspartylphosphate" evidence="1">
    <location>
        <position position="48"/>
    </location>
</feature>
<accession>A0A1B4VBU8</accession>
<reference evidence="5 6" key="1">
    <citation type="submission" date="2015-08" db="EMBL/GenBank/DDBJ databases">
        <title>Complete genome sequence of Sulfurifustis variabilis.</title>
        <authorList>
            <person name="Miura A."/>
            <person name="Kojima H."/>
            <person name="Fukui M."/>
        </authorList>
    </citation>
    <scope>NUCLEOTIDE SEQUENCE [LARGE SCALE GENOMIC DNA]</scope>
    <source>
        <strain evidence="6">skN76</strain>
    </source>
</reference>
<dbReference type="SUPFAM" id="SSF55073">
    <property type="entry name" value="Nucleotide cyclase"/>
    <property type="match status" value="1"/>
</dbReference>
<gene>
    <name evidence="5" type="ORF">SVA_1837</name>
</gene>
<feature type="domain" description="GGDEF" evidence="4">
    <location>
        <begin position="164"/>
        <end position="295"/>
    </location>
</feature>
<dbReference type="CDD" id="cd00156">
    <property type="entry name" value="REC"/>
    <property type="match status" value="1"/>
</dbReference>